<keyword evidence="4" id="KW-0028">Amino-acid biosynthesis</keyword>
<keyword evidence="5" id="KW-0378">Hydrolase</keyword>
<dbReference type="InterPro" id="IPR016195">
    <property type="entry name" value="Pol/histidinol_Pase-like"/>
</dbReference>
<dbReference type="GO" id="GO:0004401">
    <property type="term" value="F:histidinol-phosphatase activity"/>
    <property type="evidence" value="ECO:0007669"/>
    <property type="project" value="UniProtKB-EC"/>
</dbReference>
<gene>
    <name evidence="9" type="ORF">FH972_023785</name>
</gene>
<dbReference type="InterPro" id="IPR010140">
    <property type="entry name" value="Histidinol_P_phosphatase_HisJ"/>
</dbReference>
<dbReference type="NCBIfam" id="TIGR01856">
    <property type="entry name" value="hisJ_fam"/>
    <property type="match status" value="1"/>
</dbReference>
<evidence type="ECO:0000256" key="3">
    <source>
        <dbReference type="ARBA" id="ARBA00013085"/>
    </source>
</evidence>
<dbReference type="EC" id="3.1.3.15" evidence="3"/>
<sequence>MPFSHHSHSGEFCGHAANTLAEVVEHAVQRRKMSTFALTEHCPRGDDDLYPEEAAQHNAASLAALFDAFIVEAVRLQQQVHAASSAPGAAQCEILIGFEAEWIRPAASTAIAQKLLAQHGGTIDFFIGSVHHVGTVPIDFDRALYERARRMCGGSDAALFAAYFDAQLEMLEALRPRVVGHFDLIRLFADAPDEDLRAAAGGALWPKVLRNLSAARGMGALLELNTSALRKGLAQPYPRLEICRAWMAIGGQFVLSDDSHGIAQDVADTSRPKAARFNLQLPQLESRLSLAVPPPKAAVWDAQNCKTPVDRDKADDE</sequence>
<keyword evidence="6" id="KW-0368">Histidine biosynthesis</keyword>
<dbReference type="Gene3D" id="3.20.20.140">
    <property type="entry name" value="Metal-dependent hydrolases"/>
    <property type="match status" value="1"/>
</dbReference>
<dbReference type="Pfam" id="PF02811">
    <property type="entry name" value="PHP"/>
    <property type="match status" value="1"/>
</dbReference>
<name>A0A5N6KW75_9ROSI</name>
<dbReference type="EMBL" id="VIBQ01000014">
    <property type="protein sequence ID" value="KAB8349771.1"/>
    <property type="molecule type" value="Genomic_DNA"/>
</dbReference>
<evidence type="ECO:0000259" key="8">
    <source>
        <dbReference type="Pfam" id="PF02811"/>
    </source>
</evidence>
<evidence type="ECO:0000256" key="1">
    <source>
        <dbReference type="ARBA" id="ARBA00004970"/>
    </source>
</evidence>
<dbReference type="PANTHER" id="PTHR21039:SF0">
    <property type="entry name" value="HISTIDINOL-PHOSPHATASE"/>
    <property type="match status" value="1"/>
</dbReference>
<dbReference type="GO" id="GO:0000105">
    <property type="term" value="P:L-histidine biosynthetic process"/>
    <property type="evidence" value="ECO:0007669"/>
    <property type="project" value="UniProtKB-UniPathway"/>
</dbReference>
<dbReference type="OrthoDB" id="5957391at2759"/>
<protein>
    <recommendedName>
        <fullName evidence="3">histidinol-phosphatase</fullName>
        <ecNumber evidence="3">3.1.3.15</ecNumber>
    </recommendedName>
</protein>
<evidence type="ECO:0000256" key="6">
    <source>
        <dbReference type="ARBA" id="ARBA00023102"/>
    </source>
</evidence>
<proteinExistence type="inferred from homology"/>
<comment type="caution">
    <text evidence="9">The sequence shown here is derived from an EMBL/GenBank/DDBJ whole genome shotgun (WGS) entry which is preliminary data.</text>
</comment>
<dbReference type="PANTHER" id="PTHR21039">
    <property type="entry name" value="HISTIDINOL PHOSPHATASE-RELATED"/>
    <property type="match status" value="1"/>
</dbReference>
<evidence type="ECO:0000256" key="7">
    <source>
        <dbReference type="ARBA" id="ARBA00049158"/>
    </source>
</evidence>
<dbReference type="Proteomes" id="UP000327013">
    <property type="component" value="Unassembled WGS sequence"/>
</dbReference>
<dbReference type="GO" id="GO:0005737">
    <property type="term" value="C:cytoplasm"/>
    <property type="evidence" value="ECO:0007669"/>
    <property type="project" value="TreeGrafter"/>
</dbReference>
<dbReference type="UniPathway" id="UPA00031">
    <property type="reaction ID" value="UER00013"/>
</dbReference>
<comment type="similarity">
    <text evidence="2">Belongs to the PHP hydrolase family. HisK subfamily.</text>
</comment>
<evidence type="ECO:0000256" key="5">
    <source>
        <dbReference type="ARBA" id="ARBA00022801"/>
    </source>
</evidence>
<dbReference type="SUPFAM" id="SSF89550">
    <property type="entry name" value="PHP domain-like"/>
    <property type="match status" value="1"/>
</dbReference>
<feature type="domain" description="PHP" evidence="8">
    <location>
        <begin position="5"/>
        <end position="226"/>
    </location>
</feature>
<comment type="catalytic activity">
    <reaction evidence="7">
        <text>L-histidinol phosphate + H2O = L-histidinol + phosphate</text>
        <dbReference type="Rhea" id="RHEA:14465"/>
        <dbReference type="ChEBI" id="CHEBI:15377"/>
        <dbReference type="ChEBI" id="CHEBI:43474"/>
        <dbReference type="ChEBI" id="CHEBI:57699"/>
        <dbReference type="ChEBI" id="CHEBI:57980"/>
        <dbReference type="EC" id="3.1.3.15"/>
    </reaction>
</comment>
<accession>A0A5N6KW75</accession>
<keyword evidence="10" id="KW-1185">Reference proteome</keyword>
<dbReference type="InterPro" id="IPR004013">
    <property type="entry name" value="PHP_dom"/>
</dbReference>
<evidence type="ECO:0000256" key="4">
    <source>
        <dbReference type="ARBA" id="ARBA00022605"/>
    </source>
</evidence>
<reference evidence="9 10" key="1">
    <citation type="submission" date="2019-06" db="EMBL/GenBank/DDBJ databases">
        <title>A chromosomal-level reference genome of Carpinus fangiana (Coryloideae, Betulaceae).</title>
        <authorList>
            <person name="Yang X."/>
            <person name="Wang Z."/>
            <person name="Zhang L."/>
            <person name="Hao G."/>
            <person name="Liu J."/>
            <person name="Yang Y."/>
        </authorList>
    </citation>
    <scope>NUCLEOTIDE SEQUENCE [LARGE SCALE GENOMIC DNA]</scope>
    <source>
        <strain evidence="9">Cfa_2016G</strain>
        <tissue evidence="9">Leaf</tissue>
    </source>
</reference>
<evidence type="ECO:0000313" key="9">
    <source>
        <dbReference type="EMBL" id="KAB8349771.1"/>
    </source>
</evidence>
<dbReference type="AlphaFoldDB" id="A0A5N6KW75"/>
<evidence type="ECO:0000313" key="10">
    <source>
        <dbReference type="Proteomes" id="UP000327013"/>
    </source>
</evidence>
<dbReference type="CDD" id="cd12110">
    <property type="entry name" value="PHP_HisPPase_Hisj_like"/>
    <property type="match status" value="1"/>
</dbReference>
<comment type="pathway">
    <text evidence="1">Amino-acid biosynthesis; L-histidine biosynthesis; L-histidine from 5-phospho-alpha-D-ribose 1-diphosphate: step 8/9.</text>
</comment>
<evidence type="ECO:0000256" key="2">
    <source>
        <dbReference type="ARBA" id="ARBA00009152"/>
    </source>
</evidence>
<organism evidence="9 10">
    <name type="scientific">Carpinus fangiana</name>
    <dbReference type="NCBI Taxonomy" id="176857"/>
    <lineage>
        <taxon>Eukaryota</taxon>
        <taxon>Viridiplantae</taxon>
        <taxon>Streptophyta</taxon>
        <taxon>Embryophyta</taxon>
        <taxon>Tracheophyta</taxon>
        <taxon>Spermatophyta</taxon>
        <taxon>Magnoliopsida</taxon>
        <taxon>eudicotyledons</taxon>
        <taxon>Gunneridae</taxon>
        <taxon>Pentapetalae</taxon>
        <taxon>rosids</taxon>
        <taxon>fabids</taxon>
        <taxon>Fagales</taxon>
        <taxon>Betulaceae</taxon>
        <taxon>Carpinus</taxon>
    </lineage>
</organism>